<dbReference type="HOGENOM" id="CLU_2288021_0_0_12"/>
<evidence type="ECO:0000313" key="1">
    <source>
        <dbReference type="EMBL" id="EHQ06286.1"/>
    </source>
</evidence>
<accession>H2CBB5</accession>
<proteinExistence type="predicted"/>
<keyword evidence="2" id="KW-1185">Reference proteome</keyword>
<reference evidence="1 2" key="1">
    <citation type="submission" date="2011-10" db="EMBL/GenBank/DDBJ databases">
        <title>The Improved High-Quality Draft genome of Leptonema illini DSM 21528.</title>
        <authorList>
            <consortium name="US DOE Joint Genome Institute (JGI-PGF)"/>
            <person name="Lucas S."/>
            <person name="Copeland A."/>
            <person name="Lapidus A."/>
            <person name="Glavina del Rio T."/>
            <person name="Dalin E."/>
            <person name="Tice H."/>
            <person name="Bruce D."/>
            <person name="Goodwin L."/>
            <person name="Pitluck S."/>
            <person name="Peters L."/>
            <person name="Mikhailova N."/>
            <person name="Held B."/>
            <person name="Kyrpides N."/>
            <person name="Mavromatis K."/>
            <person name="Ivanova N."/>
            <person name="Markowitz V."/>
            <person name="Cheng J.-F."/>
            <person name="Hugenholtz P."/>
            <person name="Woyke T."/>
            <person name="Wu D."/>
            <person name="Gronow S."/>
            <person name="Wellnitz S."/>
            <person name="Brambilla E.-M."/>
            <person name="Klenk H.-P."/>
            <person name="Eisen J.A."/>
        </authorList>
    </citation>
    <scope>NUCLEOTIDE SEQUENCE [LARGE SCALE GENOMIC DNA]</scope>
    <source>
        <strain evidence="1 2">DSM 21528</strain>
    </source>
</reference>
<dbReference type="RefSeq" id="WP_002771671.1">
    <property type="nucleotide sequence ID" value="NZ_JH597773.1"/>
</dbReference>
<sequence length="101" mass="11611">MKQIWEQKYSHGGKAFRLAIVASGANLRVQASNMDGRPALFRFVDEAGKEKSMEVCAYLDWIMQEELVFDGRDPKHWLSVLVNKVREMIELAIDNNRSVNL</sequence>
<dbReference type="EMBL" id="JH597773">
    <property type="protein sequence ID" value="EHQ06286.1"/>
    <property type="molecule type" value="Genomic_DNA"/>
</dbReference>
<gene>
    <name evidence="1" type="ORF">Lepil_1600</name>
</gene>
<protein>
    <submittedName>
        <fullName evidence="1">Uncharacterized protein</fullName>
    </submittedName>
</protein>
<organism evidence="1 2">
    <name type="scientific">Leptonema illini DSM 21528</name>
    <dbReference type="NCBI Taxonomy" id="929563"/>
    <lineage>
        <taxon>Bacteria</taxon>
        <taxon>Pseudomonadati</taxon>
        <taxon>Spirochaetota</taxon>
        <taxon>Spirochaetia</taxon>
        <taxon>Leptospirales</taxon>
        <taxon>Leptospiraceae</taxon>
        <taxon>Leptonema</taxon>
    </lineage>
</organism>
<dbReference type="AlphaFoldDB" id="H2CBB5"/>
<name>H2CBB5_9LEPT</name>
<evidence type="ECO:0000313" key="2">
    <source>
        <dbReference type="Proteomes" id="UP000005737"/>
    </source>
</evidence>
<dbReference type="Proteomes" id="UP000005737">
    <property type="component" value="Unassembled WGS sequence"/>
</dbReference>